<accession>A0ACC1JFX8</accession>
<comment type="caution">
    <text evidence="1">The sequence shown here is derived from an EMBL/GenBank/DDBJ whole genome shotgun (WGS) entry which is preliminary data.</text>
</comment>
<proteinExistence type="predicted"/>
<evidence type="ECO:0000313" key="2">
    <source>
        <dbReference type="Proteomes" id="UP001150603"/>
    </source>
</evidence>
<keyword evidence="2" id="KW-1185">Reference proteome</keyword>
<reference evidence="1" key="1">
    <citation type="submission" date="2022-07" db="EMBL/GenBank/DDBJ databases">
        <title>Phylogenomic reconstructions and comparative analyses of Kickxellomycotina fungi.</title>
        <authorList>
            <person name="Reynolds N.K."/>
            <person name="Stajich J.E."/>
            <person name="Barry K."/>
            <person name="Grigoriev I.V."/>
            <person name="Crous P."/>
            <person name="Smith M.E."/>
        </authorList>
    </citation>
    <scope>NUCLEOTIDE SEQUENCE</scope>
    <source>
        <strain evidence="1">NRRL 5244</strain>
    </source>
</reference>
<dbReference type="EMBL" id="JANBPW010000244">
    <property type="protein sequence ID" value="KAJ1950262.1"/>
    <property type="molecule type" value="Genomic_DNA"/>
</dbReference>
<dbReference type="Proteomes" id="UP001150603">
    <property type="component" value="Unassembled WGS sequence"/>
</dbReference>
<feature type="non-terminal residue" evidence="1">
    <location>
        <position position="1772"/>
    </location>
</feature>
<evidence type="ECO:0000313" key="1">
    <source>
        <dbReference type="EMBL" id="KAJ1950262.1"/>
    </source>
</evidence>
<sequence length="1772" mass="189170">MLADYPEVLNMRRIEPTPFHSALTPIASDWLGMDTTGMDGLQVAIMGYKNAYAHWRIGNQQQQHEHMAGMTPEQMREHVAVREVILSALIDSTSPEQLDSHMFGRQHNTTLHLAAFYNDANLVERLLRQGAAVDIRNKMGFLPASITNDKPTLQWLAMYREQVRGTRYQMYPPQQTPAQVQEYEVPQGSLMDPIAEPEVQMEMLEHFSDEEDVPEARSAGDLGLAEASGRSLGVQDSSNDDTCISGNNSDEHAKQSKRQSAQSDEYAYDHDDEVSLLSSSGDRTSLGLGGSRTSMEKRSSGSEHQSMQKKIFDKKRCSAYSGNSERPVSLVSIESAGSDSGRPRSSSNANSMQSSYYSAGGALGSESEYHSAHQSQAEDEEEHAEAAAAAAVEEAERSDTVSQRSVSGDPLPPSNNDRSIRIKVDPSTINDDDIEGIFSDSDDVVQQEPSYCQSGSGLSDSGKSVSPALSAISGKHLSLSSLSSSGSINMQSLAMAVEKAHKQEPVASPITAFPVSVQSIAAPVSEPPATKLAQITTSPTYLAKSGDDPAQRPTSPFSLRDSLYEMIMGRPASVASRTSTNSNSESSSSTVGVSASPFGVPVASEAAPESGSSSLTQSTEFTFRARADTLPDLQLSVNARRSEQTVSPLTANADVAVIHDEPEQIDEHQQSRTPSPDLAPRPTAASLFAIAEEPEVDKTESEIDVAEKEEDAYSEVEDLLVVAGGAALKLAADPVPVQESASESAVTAAGEHGMPSPADVMTRNGRIGRRGGRITAEMMADESAGFISEPVFTLASSKLSNSSLAESAAAKTDYDEPAQEKPELPANVPLTRDKREEYLQTLIKRNSSKPGAPTKPIPRFGAHSPIGKRPLSRPLSSLRMAESGAEESGEDGDDEEDNNVSAAKSPLRKKLLDERPSSRLDARSPSVMSNRSTTPVMPEKRTSRVMMAREAHNVSGASINGRIRAQTLNTLNTLGTTAPALQPRPSVRKISPSLANLKTRNLVSQSTARKTEQPSSVTSPVGVVPLRSRAMSTPADTRPPSSLLKAMTTPNNRTINLASMSASGSGLSSARIGRVAALSQNFECQPSPSRPTSFIEDRTSANPEYLGLTPPPAAATVPVIPKRPDLQSPVERSTSISSTFSRASGQESSSGAGGSSGVFHDSSDKASAGRGSDQPDRQQEYEDEGSGEAPGGGDSGAGNGGNDGDDDGNSSPPQSANTLERQDSTTSNSTTSSSSHSSDSLGSRSPLGGYRGGRSPLEGIAEDLELDHSAYEGYNIFTGSDVAGTPAPEDSPLPEQHVPPVPPARRTSDSAPVSVYQQPGLPTSLTNSPANERRQGSAPSSGRRDSQHGSRRKSGTLARISGSGVVRQRQALFNSAPQLVTASDNRSDSSLNRSEIGSPPGSGQRRFRSESVQVMSEGGNVEAAAFFRQAGEGHSSSSRGPVVGRPHPAAMVTGPAAIAATDSSESLGNTVRTQGGDSSSSGSNRGAARLSSDDHSRGSPRPLERRSPLPRIDVVDETRSRLSSNSSSKHSNESAESIFSNDSHVAADSVAVDPVDDRMGLAAQLNLSSSRLNERFQHELSIYHSRSSEELTPGLRAHDDAAVPFYPDPRLEGMNEGMEEYYPNPRIPSDEYISIDDLDKIDDDEIVRIEMRRQAMLSNTEKGEGEERDSRGPFNLSTVFEEDEERSSMRASRASLNLSREWQPETGNDAVGRASPLSLPASRMQPGTPSPRRSVLSTVSEPVQIKQPEMQERPRPLSQPPVVIVRRMSVIS</sequence>
<organism evidence="1 2">
    <name type="scientific">Linderina macrospora</name>
    <dbReference type="NCBI Taxonomy" id="4868"/>
    <lineage>
        <taxon>Eukaryota</taxon>
        <taxon>Fungi</taxon>
        <taxon>Fungi incertae sedis</taxon>
        <taxon>Zoopagomycota</taxon>
        <taxon>Kickxellomycotina</taxon>
        <taxon>Kickxellomycetes</taxon>
        <taxon>Kickxellales</taxon>
        <taxon>Kickxellaceae</taxon>
        <taxon>Linderina</taxon>
    </lineage>
</organism>
<protein>
    <submittedName>
        <fullName evidence="1">Uncharacterized protein</fullName>
    </submittedName>
</protein>
<gene>
    <name evidence="1" type="ORF">FBU59_000761</name>
</gene>
<name>A0ACC1JFX8_9FUNG</name>